<comment type="caution">
    <text evidence="1">The sequence shown here is derived from an EMBL/GenBank/DDBJ whole genome shotgun (WGS) entry which is preliminary data.</text>
</comment>
<dbReference type="EMBL" id="LAZR01000179">
    <property type="protein sequence ID" value="KKN83840.1"/>
    <property type="molecule type" value="Genomic_DNA"/>
</dbReference>
<organism evidence="1">
    <name type="scientific">marine sediment metagenome</name>
    <dbReference type="NCBI Taxonomy" id="412755"/>
    <lineage>
        <taxon>unclassified sequences</taxon>
        <taxon>metagenomes</taxon>
        <taxon>ecological metagenomes</taxon>
    </lineage>
</organism>
<evidence type="ECO:0000313" key="1">
    <source>
        <dbReference type="EMBL" id="KKN83840.1"/>
    </source>
</evidence>
<accession>A0A0F9TS42</accession>
<sequence length="233" mass="24765">MPYERDVNVFAESQHGDAIKPDGTKQPVKATRDGAIFTADWYLKQLLRGRIHQVAGGATNQGITDPGTFGAGALDTTEFDLLVEVPTGTVIIPLGWTVVLEKFGATGLLEILLAWGTGAVSGGTDLTLVPVNQNLSSSKKSALTNNIVALAAASGTALTQEGEIWRDGLQLVEDIAANDNAAWPSRFQFKAQAPDELFVIEGPRFIAGWVSSVGATGFQKFTWAEFETGEDIG</sequence>
<proteinExistence type="predicted"/>
<protein>
    <submittedName>
        <fullName evidence="1">Uncharacterized protein</fullName>
    </submittedName>
</protein>
<gene>
    <name evidence="1" type="ORF">LCGC14_0294930</name>
</gene>
<reference evidence="1" key="1">
    <citation type="journal article" date="2015" name="Nature">
        <title>Complex archaea that bridge the gap between prokaryotes and eukaryotes.</title>
        <authorList>
            <person name="Spang A."/>
            <person name="Saw J.H."/>
            <person name="Jorgensen S.L."/>
            <person name="Zaremba-Niedzwiedzka K."/>
            <person name="Martijn J."/>
            <person name="Lind A.E."/>
            <person name="van Eijk R."/>
            <person name="Schleper C."/>
            <person name="Guy L."/>
            <person name="Ettema T.J."/>
        </authorList>
    </citation>
    <scope>NUCLEOTIDE SEQUENCE</scope>
</reference>
<dbReference type="AlphaFoldDB" id="A0A0F9TS42"/>
<name>A0A0F9TS42_9ZZZZ</name>